<feature type="compositionally biased region" description="Polar residues" evidence="1">
    <location>
        <begin position="202"/>
        <end position="211"/>
    </location>
</feature>
<keyword evidence="2" id="KW-0808">Transferase</keyword>
<dbReference type="OrthoDB" id="7487068at2759"/>
<feature type="compositionally biased region" description="Pro residues" evidence="1">
    <location>
        <begin position="178"/>
        <end position="187"/>
    </location>
</feature>
<name>A0A8X6M691_TRICU</name>
<dbReference type="EMBL" id="BMAO01019868">
    <property type="protein sequence ID" value="GFR33442.1"/>
    <property type="molecule type" value="Genomic_DNA"/>
</dbReference>
<dbReference type="Proteomes" id="UP000887116">
    <property type="component" value="Unassembled WGS sequence"/>
</dbReference>
<evidence type="ECO:0000256" key="1">
    <source>
        <dbReference type="SAM" id="MobiDB-lite"/>
    </source>
</evidence>
<dbReference type="AlphaFoldDB" id="A0A8X6M691"/>
<feature type="region of interest" description="Disordered" evidence="1">
    <location>
        <begin position="123"/>
        <end position="220"/>
    </location>
</feature>
<evidence type="ECO:0000313" key="3">
    <source>
        <dbReference type="Proteomes" id="UP000887116"/>
    </source>
</evidence>
<keyword evidence="2" id="KW-0695">RNA-directed DNA polymerase</keyword>
<sequence>MTSCANESWSERTDDSTPMTSTPNLGAKSPSQALLGDDYIAENSDLFRETIKARNVYAAWARKLTQAKPQDPALQSYHLELSKSGEIVSNLLLRLQVPLFKIPATEKILDRIVLRVRNKSTELPSKNHEEKTETAATAAVPPPLSSSPMAKNQKRRKTDADGFSPPAKHLIVRKPRSRPSPTPPTAPAPSIEGAVAEEAMEETQTTISQPATVPEKKPRVPPFFVNPKGDWRQLIALAKIKAPALQSVMTGRFLKVTVANDVEHRALNAWLEETGVEFKTFTLKQDRPVKVVIRGLPSNTEPEEIKEEIEAEGTHLFYLSLLPPSTASPIPEGMGNQRRVSLFRRLHPLFQRAFRLSFRYQWGA</sequence>
<evidence type="ECO:0000313" key="2">
    <source>
        <dbReference type="EMBL" id="GFR33442.1"/>
    </source>
</evidence>
<accession>A0A8X6M691</accession>
<gene>
    <name evidence="2" type="primary">jockeypol_218</name>
    <name evidence="2" type="ORF">TNCT_315381</name>
</gene>
<keyword evidence="3" id="KW-1185">Reference proteome</keyword>
<feature type="region of interest" description="Disordered" evidence="1">
    <location>
        <begin position="1"/>
        <end position="31"/>
    </location>
</feature>
<protein>
    <submittedName>
        <fullName evidence="2">RNA-directed DNA polymerase from mobile element jockey</fullName>
    </submittedName>
</protein>
<organism evidence="2 3">
    <name type="scientific">Trichonephila clavata</name>
    <name type="common">Joro spider</name>
    <name type="synonym">Nephila clavata</name>
    <dbReference type="NCBI Taxonomy" id="2740835"/>
    <lineage>
        <taxon>Eukaryota</taxon>
        <taxon>Metazoa</taxon>
        <taxon>Ecdysozoa</taxon>
        <taxon>Arthropoda</taxon>
        <taxon>Chelicerata</taxon>
        <taxon>Arachnida</taxon>
        <taxon>Araneae</taxon>
        <taxon>Araneomorphae</taxon>
        <taxon>Entelegynae</taxon>
        <taxon>Araneoidea</taxon>
        <taxon>Nephilidae</taxon>
        <taxon>Trichonephila</taxon>
    </lineage>
</organism>
<reference evidence="2" key="1">
    <citation type="submission" date="2020-07" db="EMBL/GenBank/DDBJ databases">
        <title>Multicomponent nature underlies the extraordinary mechanical properties of spider dragline silk.</title>
        <authorList>
            <person name="Kono N."/>
            <person name="Nakamura H."/>
            <person name="Mori M."/>
            <person name="Yoshida Y."/>
            <person name="Ohtoshi R."/>
            <person name="Malay A.D."/>
            <person name="Moran D.A.P."/>
            <person name="Tomita M."/>
            <person name="Numata K."/>
            <person name="Arakawa K."/>
        </authorList>
    </citation>
    <scope>NUCLEOTIDE SEQUENCE</scope>
</reference>
<dbReference type="GO" id="GO:0003964">
    <property type="term" value="F:RNA-directed DNA polymerase activity"/>
    <property type="evidence" value="ECO:0007669"/>
    <property type="project" value="UniProtKB-KW"/>
</dbReference>
<feature type="compositionally biased region" description="Polar residues" evidence="1">
    <location>
        <begin position="16"/>
        <end position="31"/>
    </location>
</feature>
<keyword evidence="2" id="KW-0548">Nucleotidyltransferase</keyword>
<comment type="caution">
    <text evidence="2">The sequence shown here is derived from an EMBL/GenBank/DDBJ whole genome shotgun (WGS) entry which is preliminary data.</text>
</comment>
<proteinExistence type="predicted"/>